<sequence length="508" mass="56156">MTEEDWKLVTDRSLKKRIQNRVAQRTYRNRMKQRVEELEKEVNDYRRRAQEQQTAAGDRQDGNGNHGVDQSARSINSSNDDKSQDKSSSSGSSCRSSYAIDMDDVRAGGARLGGPQTRLPQSEPVLQPQFLAQAAHSRAPFPPQLSSALGQPYTSTLPGFTSPPLTQPYSPTPEWPWPNASNSVYRDSLSQQPLTGTLPLVHKLPPSLFRDETVKGNITAEFESQAGFPALGARGQVRSEQQGAGSDASYHISPNTTYIVQPGDMEQSHLPPADRDIDLTASADRSEASSTDAASPSSSASMVSGGPLGDLHDKLLAQVLENNSSNEQQLRIRCLEDRFEFIRLCVASAGFSSFDAMVSQYYTADFSHESIVSREQRSSRHSQLPLLLTKLRKNVKTWTQWEAHGYQYEIIKSAESIIRAERNDFVATQTIYANALSELERLQSGATDGADNGSLSRAFRTLTKMFQDTVRTYPILTIWKKTTKTDEQANASFADAKALGLDRVARGL</sequence>
<gene>
    <name evidence="3" type="ORF">K469DRAFT_697354</name>
</gene>
<dbReference type="PANTHER" id="PTHR39607">
    <property type="entry name" value="XANTHOCILLIN BIOSYNTHESIS CLUSTER TRANSCRIPTION FACTOR XANC-RELATED"/>
    <property type="match status" value="1"/>
</dbReference>
<organism evidence="3 4">
    <name type="scientific">Zopfia rhizophila CBS 207.26</name>
    <dbReference type="NCBI Taxonomy" id="1314779"/>
    <lineage>
        <taxon>Eukaryota</taxon>
        <taxon>Fungi</taxon>
        <taxon>Dikarya</taxon>
        <taxon>Ascomycota</taxon>
        <taxon>Pezizomycotina</taxon>
        <taxon>Dothideomycetes</taxon>
        <taxon>Dothideomycetes incertae sedis</taxon>
        <taxon>Zopfiaceae</taxon>
        <taxon>Zopfia</taxon>
    </lineage>
</organism>
<dbReference type="PROSITE" id="PS00036">
    <property type="entry name" value="BZIP_BASIC"/>
    <property type="match status" value="1"/>
</dbReference>
<dbReference type="InterPro" id="IPR046347">
    <property type="entry name" value="bZIP_sf"/>
</dbReference>
<dbReference type="EMBL" id="ML994691">
    <property type="protein sequence ID" value="KAF2177275.1"/>
    <property type="molecule type" value="Genomic_DNA"/>
</dbReference>
<dbReference type="SMART" id="SM00338">
    <property type="entry name" value="BRLZ"/>
    <property type="match status" value="1"/>
</dbReference>
<dbReference type="InterPro" id="IPR052635">
    <property type="entry name" value="Sec_Metab_Biosynth_Reg"/>
</dbReference>
<evidence type="ECO:0000313" key="4">
    <source>
        <dbReference type="Proteomes" id="UP000800200"/>
    </source>
</evidence>
<feature type="compositionally biased region" description="Basic and acidic residues" evidence="1">
    <location>
        <begin position="39"/>
        <end position="50"/>
    </location>
</feature>
<dbReference type="AlphaFoldDB" id="A0A6A6DDT3"/>
<feature type="compositionally biased region" description="Polar residues" evidence="1">
    <location>
        <begin position="144"/>
        <end position="169"/>
    </location>
</feature>
<dbReference type="CDD" id="cd14688">
    <property type="entry name" value="bZIP_YAP"/>
    <property type="match status" value="1"/>
</dbReference>
<protein>
    <recommendedName>
        <fullName evidence="2">BZIP domain-containing protein</fullName>
    </recommendedName>
</protein>
<keyword evidence="4" id="KW-1185">Reference proteome</keyword>
<accession>A0A6A6DDT3</accession>
<dbReference type="OrthoDB" id="194358at2759"/>
<dbReference type="PANTHER" id="PTHR39607:SF1">
    <property type="entry name" value="B-ZIP TRANSCRIPTION FACTOR (EUROFUNG)"/>
    <property type="match status" value="1"/>
</dbReference>
<proteinExistence type="predicted"/>
<feature type="region of interest" description="Disordered" evidence="1">
    <location>
        <begin position="39"/>
        <end position="174"/>
    </location>
</feature>
<feature type="region of interest" description="Disordered" evidence="1">
    <location>
        <begin position="235"/>
        <end position="305"/>
    </location>
</feature>
<dbReference type="SUPFAM" id="SSF57959">
    <property type="entry name" value="Leucine zipper domain"/>
    <property type="match status" value="1"/>
</dbReference>
<feature type="compositionally biased region" description="Low complexity" evidence="1">
    <location>
        <begin position="86"/>
        <end position="97"/>
    </location>
</feature>
<feature type="domain" description="BZIP" evidence="2">
    <location>
        <begin position="15"/>
        <end position="30"/>
    </location>
</feature>
<dbReference type="Gene3D" id="1.20.5.170">
    <property type="match status" value="1"/>
</dbReference>
<feature type="compositionally biased region" description="Low complexity" evidence="1">
    <location>
        <begin position="288"/>
        <end position="304"/>
    </location>
</feature>
<name>A0A6A6DDT3_9PEZI</name>
<evidence type="ECO:0000256" key="1">
    <source>
        <dbReference type="SAM" id="MobiDB-lite"/>
    </source>
</evidence>
<dbReference type="GO" id="GO:0003700">
    <property type="term" value="F:DNA-binding transcription factor activity"/>
    <property type="evidence" value="ECO:0007669"/>
    <property type="project" value="InterPro"/>
</dbReference>
<evidence type="ECO:0000313" key="3">
    <source>
        <dbReference type="EMBL" id="KAF2177275.1"/>
    </source>
</evidence>
<dbReference type="Proteomes" id="UP000800200">
    <property type="component" value="Unassembled WGS sequence"/>
</dbReference>
<reference evidence="3" key="1">
    <citation type="journal article" date="2020" name="Stud. Mycol.">
        <title>101 Dothideomycetes genomes: a test case for predicting lifestyles and emergence of pathogens.</title>
        <authorList>
            <person name="Haridas S."/>
            <person name="Albert R."/>
            <person name="Binder M."/>
            <person name="Bloem J."/>
            <person name="Labutti K."/>
            <person name="Salamov A."/>
            <person name="Andreopoulos B."/>
            <person name="Baker S."/>
            <person name="Barry K."/>
            <person name="Bills G."/>
            <person name="Bluhm B."/>
            <person name="Cannon C."/>
            <person name="Castanera R."/>
            <person name="Culley D."/>
            <person name="Daum C."/>
            <person name="Ezra D."/>
            <person name="Gonzalez J."/>
            <person name="Henrissat B."/>
            <person name="Kuo A."/>
            <person name="Liang C."/>
            <person name="Lipzen A."/>
            <person name="Lutzoni F."/>
            <person name="Magnuson J."/>
            <person name="Mondo S."/>
            <person name="Nolan M."/>
            <person name="Ohm R."/>
            <person name="Pangilinan J."/>
            <person name="Park H.-J."/>
            <person name="Ramirez L."/>
            <person name="Alfaro M."/>
            <person name="Sun H."/>
            <person name="Tritt A."/>
            <person name="Yoshinaga Y."/>
            <person name="Zwiers L.-H."/>
            <person name="Turgeon B."/>
            <person name="Goodwin S."/>
            <person name="Spatafora J."/>
            <person name="Crous P."/>
            <person name="Grigoriev I."/>
        </authorList>
    </citation>
    <scope>NUCLEOTIDE SEQUENCE</scope>
    <source>
        <strain evidence="3">CBS 207.26</strain>
    </source>
</reference>
<evidence type="ECO:0000259" key="2">
    <source>
        <dbReference type="PROSITE" id="PS00036"/>
    </source>
</evidence>
<dbReference type="InterPro" id="IPR004827">
    <property type="entry name" value="bZIP"/>
</dbReference>